<evidence type="ECO:0000313" key="2">
    <source>
        <dbReference type="Proteomes" id="UP000018040"/>
    </source>
</evidence>
<dbReference type="Pfam" id="PF03302">
    <property type="entry name" value="VSP"/>
    <property type="match status" value="1"/>
</dbReference>
<evidence type="ECO:0000313" key="1">
    <source>
        <dbReference type="EMBL" id="ESU40711.1"/>
    </source>
</evidence>
<organism evidence="1 2">
    <name type="scientific">Giardia intestinalis</name>
    <name type="common">Giardia lamblia</name>
    <dbReference type="NCBI Taxonomy" id="5741"/>
    <lineage>
        <taxon>Eukaryota</taxon>
        <taxon>Metamonada</taxon>
        <taxon>Diplomonadida</taxon>
        <taxon>Hexamitidae</taxon>
        <taxon>Giardiinae</taxon>
        <taxon>Giardia</taxon>
    </lineage>
</organism>
<comment type="caution">
    <text evidence="1">The sequence shown here is derived from an EMBL/GenBank/DDBJ whole genome shotgun (WGS) entry which is preliminary data.</text>
</comment>
<name>V6TPU2_GIAIN</name>
<feature type="non-terminal residue" evidence="1">
    <location>
        <position position="1"/>
    </location>
</feature>
<reference evidence="2" key="1">
    <citation type="submission" date="2012-02" db="EMBL/GenBank/DDBJ databases">
        <title>Genome sequencing of Giardia lamblia Genotypes A2 and B isolates (DH and GS) and comparative analysis with the genomes of Genotypes A1 and E (WB and Pig).</title>
        <authorList>
            <person name="Adam R."/>
            <person name="Dahlstrom E."/>
            <person name="Martens C."/>
            <person name="Bruno D."/>
            <person name="Barbian K."/>
            <person name="Porcella S.F."/>
            <person name="Nash T."/>
        </authorList>
    </citation>
    <scope>NUCLEOTIDE SEQUENCE</scope>
    <source>
        <strain evidence="2">GS</strain>
    </source>
</reference>
<gene>
    <name evidence="1" type="ORF">GSB_154787</name>
</gene>
<dbReference type="AlphaFoldDB" id="V6TPU2"/>
<sequence>VVCDWPSSGHLILHWPLPHSVVLLCEPRCMLSAVPLVTRCHDSVLRASGYYKAASGGGACTSCEANNGSIAGVSGCLSCAAPSTSTGPVLCYLVEWHCWR</sequence>
<reference evidence="1 2" key="2">
    <citation type="journal article" date="2013" name="Genome Biol. Evol.">
        <title>Genome sequencing of Giardia lamblia genotypes A2 and B isolates (DH and GS) and comparative analysis with the genomes of genotypes A1 and E (WB and Pig).</title>
        <authorList>
            <person name="Adam R.D."/>
            <person name="Dahlstrom E.W."/>
            <person name="Martens C.A."/>
            <person name="Bruno D.P."/>
            <person name="Barbian K.D."/>
            <person name="Ricklefs S.M."/>
            <person name="Hernandez M.M."/>
            <person name="Narla N.P."/>
            <person name="Patel R.B."/>
            <person name="Porcella S.F."/>
            <person name="Nash T.E."/>
        </authorList>
    </citation>
    <scope>NUCLEOTIDE SEQUENCE [LARGE SCALE GENOMIC DNA]</scope>
    <source>
        <strain evidence="1 2">GS</strain>
    </source>
</reference>
<dbReference type="Proteomes" id="UP000018040">
    <property type="component" value="Unassembled WGS sequence"/>
</dbReference>
<accession>V6TPU2</accession>
<proteinExistence type="predicted"/>
<protein>
    <submittedName>
        <fullName evidence="1">Ubiquitin-conjugating enzyme E2</fullName>
    </submittedName>
</protein>
<dbReference type="EMBL" id="AHHH01000182">
    <property type="protein sequence ID" value="ESU40711.1"/>
    <property type="molecule type" value="Genomic_DNA"/>
</dbReference>
<dbReference type="InterPro" id="IPR005127">
    <property type="entry name" value="Giardia_VSP"/>
</dbReference>